<evidence type="ECO:0000256" key="1">
    <source>
        <dbReference type="ARBA" id="ARBA00005776"/>
    </source>
</evidence>
<keyword evidence="3" id="KW-1185">Reference proteome</keyword>
<dbReference type="CDD" id="cd00077">
    <property type="entry name" value="HDc"/>
    <property type="match status" value="1"/>
</dbReference>
<dbReference type="SUPFAM" id="SSF109604">
    <property type="entry name" value="HD-domain/PDEase-like"/>
    <property type="match status" value="1"/>
</dbReference>
<dbReference type="GO" id="GO:0005634">
    <property type="term" value="C:nucleus"/>
    <property type="evidence" value="ECO:0007669"/>
    <property type="project" value="TreeGrafter"/>
</dbReference>
<dbReference type="Pfam" id="PF01966">
    <property type="entry name" value="HD"/>
    <property type="match status" value="1"/>
</dbReference>
<evidence type="ECO:0000313" key="5">
    <source>
        <dbReference type="WBParaSite" id="MBELARI_LOCUS19173"/>
    </source>
</evidence>
<dbReference type="Gene3D" id="1.10.3210.10">
    <property type="entry name" value="Hypothetical protein af1432"/>
    <property type="match status" value="1"/>
</dbReference>
<dbReference type="PANTHER" id="PTHR11373">
    <property type="entry name" value="DEOXYNUCLEOSIDE TRIPHOSPHATE TRIPHOSPHOHYDROLASE"/>
    <property type="match status" value="1"/>
</dbReference>
<dbReference type="WBParaSite" id="MBELARI_LOCUS19173">
    <property type="protein sequence ID" value="MBELARI_LOCUS19173"/>
    <property type="gene ID" value="MBELARI_LOCUS19173"/>
</dbReference>
<dbReference type="GO" id="GO:0008832">
    <property type="term" value="F:dGTPase activity"/>
    <property type="evidence" value="ECO:0007669"/>
    <property type="project" value="TreeGrafter"/>
</dbReference>
<dbReference type="InterPro" id="IPR006674">
    <property type="entry name" value="HD_domain"/>
</dbReference>
<evidence type="ECO:0000259" key="2">
    <source>
        <dbReference type="SMART" id="SM00471"/>
    </source>
</evidence>
<reference evidence="4 5" key="1">
    <citation type="submission" date="2024-02" db="UniProtKB">
        <authorList>
            <consortium name="WormBaseParasite"/>
        </authorList>
    </citation>
    <scope>IDENTIFICATION</scope>
</reference>
<evidence type="ECO:0000313" key="4">
    <source>
        <dbReference type="WBParaSite" id="MBELARI_LOCUS1657"/>
    </source>
</evidence>
<feature type="domain" description="HD/PDEase" evidence="2">
    <location>
        <begin position="90"/>
        <end position="257"/>
    </location>
</feature>
<dbReference type="GO" id="GO:0006203">
    <property type="term" value="P:dGTP catabolic process"/>
    <property type="evidence" value="ECO:0007669"/>
    <property type="project" value="TreeGrafter"/>
</dbReference>
<organism evidence="3 4">
    <name type="scientific">Mesorhabditis belari</name>
    <dbReference type="NCBI Taxonomy" id="2138241"/>
    <lineage>
        <taxon>Eukaryota</taxon>
        <taxon>Metazoa</taxon>
        <taxon>Ecdysozoa</taxon>
        <taxon>Nematoda</taxon>
        <taxon>Chromadorea</taxon>
        <taxon>Rhabditida</taxon>
        <taxon>Rhabditina</taxon>
        <taxon>Rhabditomorpha</taxon>
        <taxon>Rhabditoidea</taxon>
        <taxon>Rhabditidae</taxon>
        <taxon>Mesorhabditinae</taxon>
        <taxon>Mesorhabditis</taxon>
    </lineage>
</organism>
<protein>
    <recommendedName>
        <fullName evidence="2">HD/PDEase domain-containing protein</fullName>
    </recommendedName>
</protein>
<dbReference type="InterPro" id="IPR003607">
    <property type="entry name" value="HD/PDEase_dom"/>
</dbReference>
<dbReference type="SMART" id="SM00471">
    <property type="entry name" value="HDc"/>
    <property type="match status" value="1"/>
</dbReference>
<dbReference type="WBParaSite" id="MBELARI_LOCUS1657">
    <property type="protein sequence ID" value="MBELARI_LOCUS1657"/>
    <property type="gene ID" value="MBELARI_LOCUS1657"/>
</dbReference>
<dbReference type="Proteomes" id="UP000887575">
    <property type="component" value="Unassembled WGS sequence"/>
</dbReference>
<sequence>MISSIRLVFNFNRAFSQSAQRMGPRLQHASQENVAWPLPEVEKPVRWISCVVHDSIPLFHPLEHLVDSAEFQRLRRLKQVGMANYVYPSAEHSRFTHSLGCYHLAFEFVSALRESDPSLSITSEDMLCVSIAALCHDIGHGPFSHMFDNELLKEKNPKSTWTHEMGSGKLIGRLFSKKSIREAFLPFLGSGAHFERNIQFIKELIHPTQKVDKKGKWILEGRDSNKSYLYDIVSNEEDGHDVDKYDYLLRDALLCHVDITFGQASLRRLRSNMRVLMDEKKGYRRIAYAKKVHNNLQSVGDSRQLMHRVVYQHYTCRAIERMVIRALLLADEHLTFTGSDGKRFKLSETINDMSAFLKTDDAVIQMIENHPSTSAEMVEARQILEKIHLRDIPKLVESEDFSPQQTPRIWIAEESIELHSESFKWVIRSALEEALAEELPGVKFEILLRNLNRGLDGKRHPAGEVLLFDTKKPKEQLVACRVQPEQMAMAAPRDPTIMSVAVFADPYLTKEDKAAIHQVFARVCCDFGLRSPNTSGHSSPSIIDEY</sequence>
<dbReference type="InterPro" id="IPR050135">
    <property type="entry name" value="dGTPase-like"/>
</dbReference>
<evidence type="ECO:0000313" key="3">
    <source>
        <dbReference type="Proteomes" id="UP000887575"/>
    </source>
</evidence>
<dbReference type="AlphaFoldDB" id="A0AAF3ER43"/>
<comment type="similarity">
    <text evidence="1">Belongs to the SAMHD1 family.</text>
</comment>
<name>A0AAF3ER43_9BILA</name>
<accession>A0AAF3ER43</accession>
<dbReference type="PANTHER" id="PTHR11373:SF4">
    <property type="entry name" value="DEOXYNUCLEOSIDE TRIPHOSPHATE TRIPHOSPHOHYDROLASE SAMHD1"/>
    <property type="match status" value="1"/>
</dbReference>
<proteinExistence type="inferred from homology"/>